<protein>
    <submittedName>
        <fullName evidence="7">Uncharacterized protein</fullName>
    </submittedName>
</protein>
<feature type="compositionally biased region" description="Basic residues" evidence="4">
    <location>
        <begin position="256"/>
        <end position="270"/>
    </location>
</feature>
<feature type="domain" description="NAA35-like N-terminal" evidence="5">
    <location>
        <begin position="52"/>
        <end position="135"/>
    </location>
</feature>
<dbReference type="PANTHER" id="PTHR21373:SF0">
    <property type="entry name" value="N-ALPHA-ACETYLTRANSFERASE 35, NATC AUXILIARY SUBUNIT"/>
    <property type="match status" value="1"/>
</dbReference>
<evidence type="ECO:0000256" key="1">
    <source>
        <dbReference type="ARBA" id="ARBA00004496"/>
    </source>
</evidence>
<dbReference type="InterPro" id="IPR007244">
    <property type="entry name" value="Naa35_N"/>
</dbReference>
<keyword evidence="8" id="KW-1185">Reference proteome</keyword>
<comment type="caution">
    <text evidence="7">The sequence shown here is derived from an EMBL/GenBank/DDBJ whole genome shotgun (WGS) entry which is preliminary data.</text>
</comment>
<dbReference type="Proteomes" id="UP001295684">
    <property type="component" value="Unassembled WGS sequence"/>
</dbReference>
<feature type="compositionally biased region" description="Basic and acidic residues" evidence="4">
    <location>
        <begin position="271"/>
        <end position="281"/>
    </location>
</feature>
<evidence type="ECO:0000259" key="5">
    <source>
        <dbReference type="Pfam" id="PF04112"/>
    </source>
</evidence>
<feature type="region of interest" description="Disordered" evidence="4">
    <location>
        <begin position="244"/>
        <end position="285"/>
    </location>
</feature>
<name>A0AAD1Y994_EUPCR</name>
<evidence type="ECO:0000256" key="2">
    <source>
        <dbReference type="ARBA" id="ARBA00006289"/>
    </source>
</evidence>
<dbReference type="AlphaFoldDB" id="A0AAD1Y994"/>
<evidence type="ECO:0000313" key="8">
    <source>
        <dbReference type="Proteomes" id="UP001295684"/>
    </source>
</evidence>
<dbReference type="PANTHER" id="PTHR21373">
    <property type="entry name" value="GLUCOSE REPRESSIBLE PROTEIN MAK10"/>
    <property type="match status" value="1"/>
</dbReference>
<sequence length="753" mass="87881">MIRDANFTTKQWQYGIVETEKYQFQDNELDTEDHCEDVTDLLFGVCEELGEGETLCQPGFDLQDTMNGFELMDPKMDNKCDLESSFSPQKAKEAGTIKETYSNNEVLAILNLFLIQEVRWLKGNAPLATIYSFQLLADSSYYSNNDILDAYLKYLIFFEYELVEIIRTTGCVRDDEFTFPPVHEKKHTCETLVELLKLLDSVIEKTTAQGADDPILLSISNHLQFRRSIIYSVMMMGSGANCMKENTDESEQKPVSKNKKKKKNKKKRQAKKELDPLKESEESISAMSEKSLPAIRDAYGLSSEEDIETAKKLFDPTIMKSANIIMSMTNRDNDLSYDHAIEYFDKLLQNLKLIIKLNTFQFTYQISHFLKNLHIETPCALVRALAEKIVFPDNNTIRIFGKFDMHSEFMRDYVVGLFPNFWSYFDDKVVRDFLFKFSLMTREGLLRQMRNISNQQKNLKRYYEDLSILINEANFTDDRLISKKKYPGKQTTPCLTISINLVVEAMAEFLKLGFPLDLYAPYEFAMISDYLSSVFRTLQNNRRIMILGFCEDQARGGKISFENNEENKEFMKHREKMSDLQKITCDEFVFYHALREIYSGLTILFMVLMKDGHIKNPLRGKFGKEKGENFIERNAYRRRFYLFKYLNFPRYNEYEDYEETYDKVFNDETGEQVNIMRENLMQGMKLLNQIKGTDEKLRNTTILSTEMLEEVCKIAANNLFVLMKAQSAPEGKKTKIVINPSNEWLPQVDVEYV</sequence>
<gene>
    <name evidence="7" type="ORF">ECRASSUSDP1_LOCUS29141</name>
</gene>
<evidence type="ECO:0000259" key="6">
    <source>
        <dbReference type="Pfam" id="PF25789"/>
    </source>
</evidence>
<dbReference type="Pfam" id="PF25789">
    <property type="entry name" value="TPR_NAA35"/>
    <property type="match status" value="1"/>
</dbReference>
<dbReference type="EMBL" id="CAMPGE010030013">
    <property type="protein sequence ID" value="CAI2387508.1"/>
    <property type="molecule type" value="Genomic_DNA"/>
</dbReference>
<reference evidence="7" key="1">
    <citation type="submission" date="2023-07" db="EMBL/GenBank/DDBJ databases">
        <authorList>
            <consortium name="AG Swart"/>
            <person name="Singh M."/>
            <person name="Singh A."/>
            <person name="Seah K."/>
            <person name="Emmerich C."/>
        </authorList>
    </citation>
    <scope>NUCLEOTIDE SEQUENCE</scope>
    <source>
        <strain evidence="7">DP1</strain>
    </source>
</reference>
<comment type="similarity">
    <text evidence="2">Belongs to the MAK10 family.</text>
</comment>
<evidence type="ECO:0000256" key="4">
    <source>
        <dbReference type="SAM" id="MobiDB-lite"/>
    </source>
</evidence>
<feature type="domain" description="NAA35-like TPR repeats" evidence="6">
    <location>
        <begin position="356"/>
        <end position="735"/>
    </location>
</feature>
<dbReference type="InterPro" id="IPR057982">
    <property type="entry name" value="TPR_NAA35"/>
</dbReference>
<dbReference type="InterPro" id="IPR057983">
    <property type="entry name" value="NAA35-like_N"/>
</dbReference>
<keyword evidence="3" id="KW-0963">Cytoplasm</keyword>
<accession>A0AAD1Y994</accession>
<proteinExistence type="inferred from homology"/>
<organism evidence="7 8">
    <name type="scientific">Euplotes crassus</name>
    <dbReference type="NCBI Taxonomy" id="5936"/>
    <lineage>
        <taxon>Eukaryota</taxon>
        <taxon>Sar</taxon>
        <taxon>Alveolata</taxon>
        <taxon>Ciliophora</taxon>
        <taxon>Intramacronucleata</taxon>
        <taxon>Spirotrichea</taxon>
        <taxon>Hypotrichia</taxon>
        <taxon>Euplotida</taxon>
        <taxon>Euplotidae</taxon>
        <taxon>Moneuplotes</taxon>
    </lineage>
</organism>
<dbReference type="GO" id="GO:0031417">
    <property type="term" value="C:NatC complex"/>
    <property type="evidence" value="ECO:0007669"/>
    <property type="project" value="InterPro"/>
</dbReference>
<feature type="compositionally biased region" description="Basic and acidic residues" evidence="4">
    <location>
        <begin position="245"/>
        <end position="254"/>
    </location>
</feature>
<evidence type="ECO:0000256" key="3">
    <source>
        <dbReference type="ARBA" id="ARBA00022490"/>
    </source>
</evidence>
<dbReference type="Pfam" id="PF04112">
    <property type="entry name" value="Mak10"/>
    <property type="match status" value="1"/>
</dbReference>
<evidence type="ECO:0000313" key="7">
    <source>
        <dbReference type="EMBL" id="CAI2387508.1"/>
    </source>
</evidence>
<comment type="subcellular location">
    <subcellularLocation>
        <location evidence="1">Cytoplasm</location>
    </subcellularLocation>
</comment>